<evidence type="ECO:0000259" key="4">
    <source>
        <dbReference type="Pfam" id="PF25944"/>
    </source>
</evidence>
<dbReference type="PANTHER" id="PTHR30469">
    <property type="entry name" value="MULTIDRUG RESISTANCE PROTEIN MDTA"/>
    <property type="match status" value="1"/>
</dbReference>
<feature type="domain" description="Multidrug resistance protein MdtA-like C-terminal permuted SH3" evidence="5">
    <location>
        <begin position="320"/>
        <end position="376"/>
    </location>
</feature>
<proteinExistence type="inferred from homology"/>
<dbReference type="InterPro" id="IPR058626">
    <property type="entry name" value="MdtA-like_b-barrel"/>
</dbReference>
<comment type="subcellular location">
    <subcellularLocation>
        <location evidence="1">Cell membrane</location>
    </subcellularLocation>
</comment>
<dbReference type="Gene3D" id="2.40.30.170">
    <property type="match status" value="1"/>
</dbReference>
<evidence type="ECO:0000256" key="3">
    <source>
        <dbReference type="SAM" id="MobiDB-lite"/>
    </source>
</evidence>
<evidence type="ECO:0000259" key="5">
    <source>
        <dbReference type="Pfam" id="PF25967"/>
    </source>
</evidence>
<reference evidence="6 7" key="1">
    <citation type="submission" date="2016-10" db="EMBL/GenBank/DDBJ databases">
        <authorList>
            <person name="de Groot N.N."/>
        </authorList>
    </citation>
    <scope>NUCLEOTIDE SEQUENCE [LARGE SCALE GENOMIC DNA]</scope>
    <source>
        <strain evidence="7">L7-484,KACC 16230,DSM 25025</strain>
    </source>
</reference>
<dbReference type="InterPro" id="IPR058627">
    <property type="entry name" value="MdtA-like_C"/>
</dbReference>
<dbReference type="GO" id="GO:0015562">
    <property type="term" value="F:efflux transmembrane transporter activity"/>
    <property type="evidence" value="ECO:0007669"/>
    <property type="project" value="TreeGrafter"/>
</dbReference>
<dbReference type="EMBL" id="FNIT01000002">
    <property type="protein sequence ID" value="SDN84276.1"/>
    <property type="molecule type" value="Genomic_DNA"/>
</dbReference>
<dbReference type="SUPFAM" id="SSF111369">
    <property type="entry name" value="HlyD-like secretion proteins"/>
    <property type="match status" value="1"/>
</dbReference>
<dbReference type="STRING" id="1166073.SAMN05192530_102148"/>
<dbReference type="Gene3D" id="1.10.287.470">
    <property type="entry name" value="Helix hairpin bin"/>
    <property type="match status" value="1"/>
</dbReference>
<dbReference type="AlphaFoldDB" id="A0A1H0EPM3"/>
<keyword evidence="7" id="KW-1185">Reference proteome</keyword>
<dbReference type="NCBIfam" id="TIGR01730">
    <property type="entry name" value="RND_mfp"/>
    <property type="match status" value="1"/>
</dbReference>
<comment type="similarity">
    <text evidence="2">Belongs to the membrane fusion protein (MFP) (TC 8.A.1) family.</text>
</comment>
<evidence type="ECO:0000256" key="1">
    <source>
        <dbReference type="ARBA" id="ARBA00004236"/>
    </source>
</evidence>
<protein>
    <submittedName>
        <fullName evidence="6">Membrane fusion protein, multidrug efflux system</fullName>
    </submittedName>
</protein>
<dbReference type="Proteomes" id="UP000198793">
    <property type="component" value="Unassembled WGS sequence"/>
</dbReference>
<dbReference type="Pfam" id="PF25944">
    <property type="entry name" value="Beta-barrel_RND"/>
    <property type="match status" value="1"/>
</dbReference>
<dbReference type="Gene3D" id="2.40.420.20">
    <property type="match status" value="1"/>
</dbReference>
<dbReference type="InterPro" id="IPR006143">
    <property type="entry name" value="RND_pump_MFP"/>
</dbReference>
<name>A0A1H0EPM3_9HYPH</name>
<feature type="domain" description="Multidrug resistance protein MdtA-like beta-barrel" evidence="4">
    <location>
        <begin position="232"/>
        <end position="314"/>
    </location>
</feature>
<dbReference type="OrthoDB" id="9783047at2"/>
<evidence type="ECO:0000313" key="6">
    <source>
        <dbReference type="EMBL" id="SDN84276.1"/>
    </source>
</evidence>
<dbReference type="Gene3D" id="2.40.50.100">
    <property type="match status" value="1"/>
</dbReference>
<feature type="region of interest" description="Disordered" evidence="3">
    <location>
        <begin position="389"/>
        <end position="412"/>
    </location>
</feature>
<evidence type="ECO:0000256" key="2">
    <source>
        <dbReference type="ARBA" id="ARBA00009477"/>
    </source>
</evidence>
<gene>
    <name evidence="6" type="ORF">SAMN05192530_102148</name>
</gene>
<dbReference type="RefSeq" id="WP_090670043.1">
    <property type="nucleotide sequence ID" value="NZ_FNIT01000002.1"/>
</dbReference>
<organism evidence="6 7">
    <name type="scientific">Aureimonas jatrophae</name>
    <dbReference type="NCBI Taxonomy" id="1166073"/>
    <lineage>
        <taxon>Bacteria</taxon>
        <taxon>Pseudomonadati</taxon>
        <taxon>Pseudomonadota</taxon>
        <taxon>Alphaproteobacteria</taxon>
        <taxon>Hyphomicrobiales</taxon>
        <taxon>Aurantimonadaceae</taxon>
        <taxon>Aureimonas</taxon>
    </lineage>
</organism>
<dbReference type="Pfam" id="PF25967">
    <property type="entry name" value="RND-MFP_C"/>
    <property type="match status" value="1"/>
</dbReference>
<dbReference type="PANTHER" id="PTHR30469:SF36">
    <property type="entry name" value="BLL3903 PROTEIN"/>
    <property type="match status" value="1"/>
</dbReference>
<dbReference type="GO" id="GO:1990281">
    <property type="term" value="C:efflux pump complex"/>
    <property type="evidence" value="ECO:0007669"/>
    <property type="project" value="TreeGrafter"/>
</dbReference>
<sequence length="412" mass="41432">MRRWFILTLVVLIVAAVVERDRLVPYLPPALSAYLPAQDGGQGGSGGKGGGGRGRSQGGLVTVAVATAADGSLPILRDSIGWVRPVASTVLTSETAGTVAEIAVGDGAVVKAGDLVARLDDRSAGALVAKDEAAVARDQATLDAANDSLARIERLVASGAATSQAGDDARTAVRSATATVAVDRAALAADQVALDKTQVRAPFNGRLGVISPSLGTLVTPGTAIATLTQVSPVLAEFSLPENDLDLLQASLKAGTLQATIDPPGDSTPARTGPVVFIDNAIDQESGTIRLRARLGNDDGALVPGQSIAVRAQAGVESGLVLVPGVAVEPREDGSAVYVVGADNTVEVRPVTLALRVGDEAGLSAGLKAGERVVTEGQGGLRAGARVEVKEAAPQPADGGPVATADKPAEDKS</sequence>
<evidence type="ECO:0000313" key="7">
    <source>
        <dbReference type="Proteomes" id="UP000198793"/>
    </source>
</evidence>
<accession>A0A1H0EPM3</accession>